<keyword evidence="2" id="KW-1185">Reference proteome</keyword>
<dbReference type="AlphaFoldDB" id="B4IRK4"/>
<evidence type="ECO:0000313" key="1">
    <source>
        <dbReference type="EMBL" id="EDW37587.1"/>
    </source>
</evidence>
<evidence type="ECO:0000313" key="2">
    <source>
        <dbReference type="Proteomes" id="UP000008744"/>
    </source>
</evidence>
<feature type="non-terminal residue" evidence="1">
    <location>
        <position position="1"/>
    </location>
</feature>
<accession>B4IRK4</accession>
<gene>
    <name evidence="1" type="primary">Dper\GL22939</name>
    <name evidence="1" type="ORF">Dper_GL22939</name>
</gene>
<proteinExistence type="predicted"/>
<sequence length="125" mass="13260">HNGIKNNFAEDGKIADGGNHVIAIGNCATTLTTTFCKKLPFTTCGQQLESAGTAVMQGMLPSDAGILGAQQCCRTSSGVLRANLLVRRRAVLLEKSTASAVTTTISNLYMCPDDWDPEEPLEMGK</sequence>
<name>B4IRK4_DROPE</name>
<dbReference type="HOGENOM" id="CLU_1998205_0_0_1"/>
<reference evidence="1 2" key="1">
    <citation type="journal article" date="2007" name="Nature">
        <title>Evolution of genes and genomes on the Drosophila phylogeny.</title>
        <authorList>
            <consortium name="Drosophila 12 Genomes Consortium"/>
            <person name="Clark A.G."/>
            <person name="Eisen M.B."/>
            <person name="Smith D.R."/>
            <person name="Bergman C.M."/>
            <person name="Oliver B."/>
            <person name="Markow T.A."/>
            <person name="Kaufman T.C."/>
            <person name="Kellis M."/>
            <person name="Gelbart W."/>
            <person name="Iyer V.N."/>
            <person name="Pollard D.A."/>
            <person name="Sackton T.B."/>
            <person name="Larracuente A.M."/>
            <person name="Singh N.D."/>
            <person name="Abad J.P."/>
            <person name="Abt D.N."/>
            <person name="Adryan B."/>
            <person name="Aguade M."/>
            <person name="Akashi H."/>
            <person name="Anderson W.W."/>
            <person name="Aquadro C.F."/>
            <person name="Ardell D.H."/>
            <person name="Arguello R."/>
            <person name="Artieri C.G."/>
            <person name="Barbash D.A."/>
            <person name="Barker D."/>
            <person name="Barsanti P."/>
            <person name="Batterham P."/>
            <person name="Batzoglou S."/>
            <person name="Begun D."/>
            <person name="Bhutkar A."/>
            <person name="Blanco E."/>
            <person name="Bosak S.A."/>
            <person name="Bradley R.K."/>
            <person name="Brand A.D."/>
            <person name="Brent M.R."/>
            <person name="Brooks A.N."/>
            <person name="Brown R.H."/>
            <person name="Butlin R.K."/>
            <person name="Caggese C."/>
            <person name="Calvi B.R."/>
            <person name="Bernardo de Carvalho A."/>
            <person name="Caspi A."/>
            <person name="Castrezana S."/>
            <person name="Celniker S.E."/>
            <person name="Chang J.L."/>
            <person name="Chapple C."/>
            <person name="Chatterji S."/>
            <person name="Chinwalla A."/>
            <person name="Civetta A."/>
            <person name="Clifton S.W."/>
            <person name="Comeron J.M."/>
            <person name="Costello J.C."/>
            <person name="Coyne J.A."/>
            <person name="Daub J."/>
            <person name="David R.G."/>
            <person name="Delcher A.L."/>
            <person name="Delehaunty K."/>
            <person name="Do C.B."/>
            <person name="Ebling H."/>
            <person name="Edwards K."/>
            <person name="Eickbush T."/>
            <person name="Evans J.D."/>
            <person name="Filipski A."/>
            <person name="Findeiss S."/>
            <person name="Freyhult E."/>
            <person name="Fulton L."/>
            <person name="Fulton R."/>
            <person name="Garcia A.C."/>
            <person name="Gardiner A."/>
            <person name="Garfield D.A."/>
            <person name="Garvin B.E."/>
            <person name="Gibson G."/>
            <person name="Gilbert D."/>
            <person name="Gnerre S."/>
            <person name="Godfrey J."/>
            <person name="Good R."/>
            <person name="Gotea V."/>
            <person name="Gravely B."/>
            <person name="Greenberg A.J."/>
            <person name="Griffiths-Jones S."/>
            <person name="Gross S."/>
            <person name="Guigo R."/>
            <person name="Gustafson E.A."/>
            <person name="Haerty W."/>
            <person name="Hahn M.W."/>
            <person name="Halligan D.L."/>
            <person name="Halpern A.L."/>
            <person name="Halter G.M."/>
            <person name="Han M.V."/>
            <person name="Heger A."/>
            <person name="Hillier L."/>
            <person name="Hinrichs A.S."/>
            <person name="Holmes I."/>
            <person name="Hoskins R.A."/>
            <person name="Hubisz M.J."/>
            <person name="Hultmark D."/>
            <person name="Huntley M.A."/>
            <person name="Jaffe D.B."/>
            <person name="Jagadeeshan S."/>
            <person name="Jeck W.R."/>
            <person name="Johnson J."/>
            <person name="Jones C.D."/>
            <person name="Jordan W.C."/>
            <person name="Karpen G.H."/>
            <person name="Kataoka E."/>
            <person name="Keightley P.D."/>
            <person name="Kheradpour P."/>
            <person name="Kirkness E.F."/>
            <person name="Koerich L.B."/>
            <person name="Kristiansen K."/>
            <person name="Kudrna D."/>
            <person name="Kulathinal R.J."/>
            <person name="Kumar S."/>
            <person name="Kwok R."/>
            <person name="Lander E."/>
            <person name="Langley C.H."/>
            <person name="Lapoint R."/>
            <person name="Lazzaro B.P."/>
            <person name="Lee S.J."/>
            <person name="Levesque L."/>
            <person name="Li R."/>
            <person name="Lin C.F."/>
            <person name="Lin M.F."/>
            <person name="Lindblad-Toh K."/>
            <person name="Llopart A."/>
            <person name="Long M."/>
            <person name="Low L."/>
            <person name="Lozovsky E."/>
            <person name="Lu J."/>
            <person name="Luo M."/>
            <person name="Machado C.A."/>
            <person name="Makalowski W."/>
            <person name="Marzo M."/>
            <person name="Matsuda M."/>
            <person name="Matzkin L."/>
            <person name="McAllister B."/>
            <person name="McBride C.S."/>
            <person name="McKernan B."/>
            <person name="McKernan K."/>
            <person name="Mendez-Lago M."/>
            <person name="Minx P."/>
            <person name="Mollenhauer M.U."/>
            <person name="Montooth K."/>
            <person name="Mount S.M."/>
            <person name="Mu X."/>
            <person name="Myers E."/>
            <person name="Negre B."/>
            <person name="Newfeld S."/>
            <person name="Nielsen R."/>
            <person name="Noor M.A."/>
            <person name="O'Grady P."/>
            <person name="Pachter L."/>
            <person name="Papaceit M."/>
            <person name="Parisi M.J."/>
            <person name="Parisi M."/>
            <person name="Parts L."/>
            <person name="Pedersen J.S."/>
            <person name="Pesole G."/>
            <person name="Phillippy A.M."/>
            <person name="Ponting C.P."/>
            <person name="Pop M."/>
            <person name="Porcelli D."/>
            <person name="Powell J.R."/>
            <person name="Prohaska S."/>
            <person name="Pruitt K."/>
            <person name="Puig M."/>
            <person name="Quesneville H."/>
            <person name="Ram K.R."/>
            <person name="Rand D."/>
            <person name="Rasmussen M.D."/>
            <person name="Reed L.K."/>
            <person name="Reenan R."/>
            <person name="Reily A."/>
            <person name="Remington K.A."/>
            <person name="Rieger T.T."/>
            <person name="Ritchie M.G."/>
            <person name="Robin C."/>
            <person name="Rogers Y.H."/>
            <person name="Rohde C."/>
            <person name="Rozas J."/>
            <person name="Rubenfield M.J."/>
            <person name="Ruiz A."/>
            <person name="Russo S."/>
            <person name="Salzberg S.L."/>
            <person name="Sanchez-Gracia A."/>
            <person name="Saranga D.J."/>
            <person name="Sato H."/>
            <person name="Schaeffer S.W."/>
            <person name="Schatz M.C."/>
            <person name="Schlenke T."/>
            <person name="Schwartz R."/>
            <person name="Segarra C."/>
            <person name="Singh R.S."/>
            <person name="Sirot L."/>
            <person name="Sirota M."/>
            <person name="Sisneros N.B."/>
            <person name="Smith C.D."/>
            <person name="Smith T.F."/>
            <person name="Spieth J."/>
            <person name="Stage D.E."/>
            <person name="Stark A."/>
            <person name="Stephan W."/>
            <person name="Strausberg R.L."/>
            <person name="Strempel S."/>
            <person name="Sturgill D."/>
            <person name="Sutton G."/>
            <person name="Sutton G.G."/>
            <person name="Tao W."/>
            <person name="Teichmann S."/>
            <person name="Tobari Y.N."/>
            <person name="Tomimura Y."/>
            <person name="Tsolas J.M."/>
            <person name="Valente V.L."/>
            <person name="Venter E."/>
            <person name="Venter J.C."/>
            <person name="Vicario S."/>
            <person name="Vieira F.G."/>
            <person name="Vilella A.J."/>
            <person name="Villasante A."/>
            <person name="Walenz B."/>
            <person name="Wang J."/>
            <person name="Wasserman M."/>
            <person name="Watts T."/>
            <person name="Wilson D."/>
            <person name="Wilson R.K."/>
            <person name="Wing R.A."/>
            <person name="Wolfner M.F."/>
            <person name="Wong A."/>
            <person name="Wong G.K."/>
            <person name="Wu C.I."/>
            <person name="Wu G."/>
            <person name="Yamamoto D."/>
            <person name="Yang H.P."/>
            <person name="Yang S.P."/>
            <person name="Yorke J.A."/>
            <person name="Yoshida K."/>
            <person name="Zdobnov E."/>
            <person name="Zhang P."/>
            <person name="Zhang Y."/>
            <person name="Zimin A.V."/>
            <person name="Baldwin J."/>
            <person name="Abdouelleil A."/>
            <person name="Abdulkadir J."/>
            <person name="Abebe A."/>
            <person name="Abera B."/>
            <person name="Abreu J."/>
            <person name="Acer S.C."/>
            <person name="Aftuck L."/>
            <person name="Alexander A."/>
            <person name="An P."/>
            <person name="Anderson E."/>
            <person name="Anderson S."/>
            <person name="Arachi H."/>
            <person name="Azer M."/>
            <person name="Bachantsang P."/>
            <person name="Barry A."/>
            <person name="Bayul T."/>
            <person name="Berlin A."/>
            <person name="Bessette D."/>
            <person name="Bloom T."/>
            <person name="Blye J."/>
            <person name="Boguslavskiy L."/>
            <person name="Bonnet C."/>
            <person name="Boukhgalter B."/>
            <person name="Bourzgui I."/>
            <person name="Brown A."/>
            <person name="Cahill P."/>
            <person name="Channer S."/>
            <person name="Cheshatsang Y."/>
            <person name="Chuda L."/>
            <person name="Citroen M."/>
            <person name="Collymore A."/>
            <person name="Cooke P."/>
            <person name="Costello M."/>
            <person name="D'Aco K."/>
            <person name="Daza R."/>
            <person name="De Haan G."/>
            <person name="DeGray S."/>
            <person name="DeMaso C."/>
            <person name="Dhargay N."/>
            <person name="Dooley K."/>
            <person name="Dooley E."/>
            <person name="Doricent M."/>
            <person name="Dorje P."/>
            <person name="Dorjee K."/>
            <person name="Dupes A."/>
            <person name="Elong R."/>
            <person name="Falk J."/>
            <person name="Farina A."/>
            <person name="Faro S."/>
            <person name="Ferguson D."/>
            <person name="Fisher S."/>
            <person name="Foley C.D."/>
            <person name="Franke A."/>
            <person name="Friedrich D."/>
            <person name="Gadbois L."/>
            <person name="Gearin G."/>
            <person name="Gearin C.R."/>
            <person name="Giannoukos G."/>
            <person name="Goode T."/>
            <person name="Graham J."/>
            <person name="Grandbois E."/>
            <person name="Grewal S."/>
            <person name="Gyaltsen K."/>
            <person name="Hafez N."/>
            <person name="Hagos B."/>
            <person name="Hall J."/>
            <person name="Henson C."/>
            <person name="Hollinger A."/>
            <person name="Honan T."/>
            <person name="Huard M.D."/>
            <person name="Hughes L."/>
            <person name="Hurhula B."/>
            <person name="Husby M.E."/>
            <person name="Kamat A."/>
            <person name="Kanga B."/>
            <person name="Kashin S."/>
            <person name="Khazanovich D."/>
            <person name="Kisner P."/>
            <person name="Lance K."/>
            <person name="Lara M."/>
            <person name="Lee W."/>
            <person name="Lennon N."/>
            <person name="Letendre F."/>
            <person name="LeVine R."/>
            <person name="Lipovsky A."/>
            <person name="Liu X."/>
            <person name="Liu J."/>
            <person name="Liu S."/>
            <person name="Lokyitsang T."/>
            <person name="Lokyitsang Y."/>
            <person name="Lubonja R."/>
            <person name="Lui A."/>
            <person name="MacDonald P."/>
            <person name="Magnisalis V."/>
            <person name="Maru K."/>
            <person name="Matthews C."/>
            <person name="McCusker W."/>
            <person name="McDonough S."/>
            <person name="Mehta T."/>
            <person name="Meldrim J."/>
            <person name="Meneus L."/>
            <person name="Mihai O."/>
            <person name="Mihalev A."/>
            <person name="Mihova T."/>
            <person name="Mittelman R."/>
            <person name="Mlenga V."/>
            <person name="Montmayeur A."/>
            <person name="Mulrain L."/>
            <person name="Navidi A."/>
            <person name="Naylor J."/>
            <person name="Negash T."/>
            <person name="Nguyen T."/>
            <person name="Nguyen N."/>
            <person name="Nicol R."/>
            <person name="Norbu C."/>
            <person name="Norbu N."/>
            <person name="Novod N."/>
            <person name="O'Neill B."/>
            <person name="Osman S."/>
            <person name="Markiewicz E."/>
            <person name="Oyono O.L."/>
            <person name="Patti C."/>
            <person name="Phunkhang P."/>
            <person name="Pierre F."/>
            <person name="Priest M."/>
            <person name="Raghuraman S."/>
            <person name="Rege F."/>
            <person name="Reyes R."/>
            <person name="Rise C."/>
            <person name="Rogov P."/>
            <person name="Ross K."/>
            <person name="Ryan E."/>
            <person name="Settipalli S."/>
            <person name="Shea T."/>
            <person name="Sherpa N."/>
            <person name="Shi L."/>
            <person name="Shih D."/>
            <person name="Sparrow T."/>
            <person name="Spaulding J."/>
            <person name="Stalker J."/>
            <person name="Stange-Thomann N."/>
            <person name="Stavropoulos S."/>
            <person name="Stone C."/>
            <person name="Strader C."/>
            <person name="Tesfaye S."/>
            <person name="Thomson T."/>
            <person name="Thoulutsang Y."/>
            <person name="Thoulutsang D."/>
            <person name="Topham K."/>
            <person name="Topping I."/>
            <person name="Tsamla T."/>
            <person name="Vassiliev H."/>
            <person name="Vo A."/>
            <person name="Wangchuk T."/>
            <person name="Wangdi T."/>
            <person name="Weiand M."/>
            <person name="Wilkinson J."/>
            <person name="Wilson A."/>
            <person name="Yadav S."/>
            <person name="Young G."/>
            <person name="Yu Q."/>
            <person name="Zembek L."/>
            <person name="Zhong D."/>
            <person name="Zimmer A."/>
            <person name="Zwirko Z."/>
            <person name="Jaffe D.B."/>
            <person name="Alvarez P."/>
            <person name="Brockman W."/>
            <person name="Butler J."/>
            <person name="Chin C."/>
            <person name="Gnerre S."/>
            <person name="Grabherr M."/>
            <person name="Kleber M."/>
            <person name="Mauceli E."/>
            <person name="MacCallum I."/>
        </authorList>
    </citation>
    <scope>NUCLEOTIDE SEQUENCE [LARGE SCALE GENOMIC DNA]</scope>
    <source>
        <strain evidence="2">MSH-3 / Tucson 14011-0111.49</strain>
    </source>
</reference>
<protein>
    <submittedName>
        <fullName evidence="1">GL22939</fullName>
    </submittedName>
</protein>
<dbReference type="Proteomes" id="UP000008744">
    <property type="component" value="Unassembled WGS sequence"/>
</dbReference>
<organism evidence="2">
    <name type="scientific">Drosophila persimilis</name>
    <name type="common">Fruit fly</name>
    <dbReference type="NCBI Taxonomy" id="7234"/>
    <lineage>
        <taxon>Eukaryota</taxon>
        <taxon>Metazoa</taxon>
        <taxon>Ecdysozoa</taxon>
        <taxon>Arthropoda</taxon>
        <taxon>Hexapoda</taxon>
        <taxon>Insecta</taxon>
        <taxon>Pterygota</taxon>
        <taxon>Neoptera</taxon>
        <taxon>Endopterygota</taxon>
        <taxon>Diptera</taxon>
        <taxon>Brachycera</taxon>
        <taxon>Muscomorpha</taxon>
        <taxon>Ephydroidea</taxon>
        <taxon>Drosophilidae</taxon>
        <taxon>Drosophila</taxon>
        <taxon>Sophophora</taxon>
    </lineage>
</organism>
<dbReference type="EMBL" id="CH694263">
    <property type="protein sequence ID" value="EDW37587.1"/>
    <property type="molecule type" value="Genomic_DNA"/>
</dbReference>